<gene>
    <name evidence="1" type="primary">exc2</name>
    <name evidence="1" type="ORF">ID854_18890</name>
</gene>
<dbReference type="RefSeq" id="WP_408675774.1">
    <property type="nucleotide sequence ID" value="NZ_JACXBF010000501.1"/>
</dbReference>
<organism evidence="1">
    <name type="scientific">Xenorhabdus szentirmaii</name>
    <dbReference type="NCBI Taxonomy" id="290112"/>
    <lineage>
        <taxon>Bacteria</taxon>
        <taxon>Pseudomonadati</taxon>
        <taxon>Pseudomonadota</taxon>
        <taxon>Gammaproteobacteria</taxon>
        <taxon>Enterobacterales</taxon>
        <taxon>Morganellaceae</taxon>
        <taxon>Xenorhabdus</taxon>
    </lineage>
</organism>
<reference evidence="1" key="1">
    <citation type="submission" date="2020-09" db="EMBL/GenBank/DDBJ databases">
        <authorList>
            <person name="Palma L."/>
            <person name="Caballero P."/>
            <person name="Berry C."/>
            <person name="Del Valle E."/>
        </authorList>
    </citation>
    <scope>NUCLEOTIDE SEQUENCE</scope>
    <source>
        <strain evidence="1">M</strain>
    </source>
</reference>
<proteinExistence type="predicted"/>
<name>A0AAW3YYE2_9GAMM</name>
<keyword evidence="1" id="KW-0449">Lipoprotein</keyword>
<sequence>MNISGPFFEQFWLLGNKTREAGSTREEAQEFADHLFTSRGVLNLIPRVVHFSGKYYVEAGPASSRWYKVMSNAISVTYMDGYDGVN</sequence>
<evidence type="ECO:0000313" key="1">
    <source>
        <dbReference type="EMBL" id="MBD2802452.1"/>
    </source>
</evidence>
<dbReference type="Proteomes" id="UP001193920">
    <property type="component" value="Unassembled WGS sequence"/>
</dbReference>
<accession>A0AAW3YYE2</accession>
<dbReference type="NCBIfam" id="NF033828">
    <property type="entry name" value="entry_exc2_fam"/>
    <property type="match status" value="1"/>
</dbReference>
<comment type="caution">
    <text evidence="1">The sequence shown here is derived from an EMBL/GenBank/DDBJ whole genome shotgun (WGS) entry which is preliminary data.</text>
</comment>
<reference evidence="1" key="2">
    <citation type="journal article" date="2024" name="Toxins">
        <title>Genome Sequence Analysis of Native Xenorhabdus Strains Isolated from Entomopathogenic Nematodes in Argentina.</title>
        <authorList>
            <person name="Palma L."/>
            <person name="Frizzo L."/>
            <person name="Kaiser S."/>
            <person name="Berry C."/>
            <person name="Caballero P."/>
            <person name="Bode H.B."/>
            <person name="Del Valle E.E."/>
        </authorList>
    </citation>
    <scope>NUCLEOTIDE SEQUENCE</scope>
    <source>
        <strain evidence="1">M</strain>
    </source>
</reference>
<dbReference type="EMBL" id="JACXBF010000501">
    <property type="protein sequence ID" value="MBD2802452.1"/>
    <property type="molecule type" value="Genomic_DNA"/>
</dbReference>
<dbReference type="AlphaFoldDB" id="A0AAW3YYE2"/>
<protein>
    <submittedName>
        <fullName evidence="1">Exc2 family lipoprotein</fullName>
    </submittedName>
</protein>